<feature type="compositionally biased region" description="Low complexity" evidence="1">
    <location>
        <begin position="263"/>
        <end position="279"/>
    </location>
</feature>
<feature type="compositionally biased region" description="Pro residues" evidence="1">
    <location>
        <begin position="253"/>
        <end position="262"/>
    </location>
</feature>
<keyword evidence="3" id="KW-1185">Reference proteome</keyword>
<proteinExistence type="predicted"/>
<evidence type="ECO:0000313" key="3">
    <source>
        <dbReference type="Proteomes" id="UP001160499"/>
    </source>
</evidence>
<dbReference type="RefSeq" id="WP_280883429.1">
    <property type="nucleotide sequence ID" value="NZ_JARXVH010000046.1"/>
</dbReference>
<reference evidence="2 3" key="1">
    <citation type="submission" date="2023-04" db="EMBL/GenBank/DDBJ databases">
        <title>Forest soil microbial communities from Buena Vista Peninsula, Colon Province, Panama.</title>
        <authorList>
            <person name="Bouskill N."/>
        </authorList>
    </citation>
    <scope>NUCLEOTIDE SEQUENCE [LARGE SCALE GENOMIC DNA]</scope>
    <source>
        <strain evidence="2 3">GGS1</strain>
    </source>
</reference>
<sequence>MTAEAVSASIAATPAGEIPYLLRPWIKATVPFELYPSRFVGRDYVGADCLLTPAGDDAAPDSQPVLSVLPSGYLTSNATYLEDLATYAVAEGRTPEEGAAFARWVISSEIMTSGVYGTAYELWVRSLTCTMTAAYAVLTYTRMNGAALRLECGCGQRHPGRPWERATVWDDEGCHYPSSSVVPLDRVADLITARGYQVAGEWSQGDVVRRVPLEPTDRPGAATTPPVAAADAPPSDPGTAEAWESDGGACPGVEPPRGPEPGPTATTAPQEPEPTGDAPAAPPAVPTPDQVATLPKNARTLAEAGTANGWDVAVTPHLTQGTYVRAVEVSGTFPVRNGTQEYTARCMWDGARYWGSASQLNGRHGAAFREVLAWVRDVRAISRLDEEAGRTVWGRTAGEWYHQLGTAVLQIDEAMAEARFELGLLTGAAAERAWAALADAGQAHQDAADAFTRAQQAYRASGNDARPLAAERDAVLDAGKRVRTALEQIKDAPRAAEAESLALVAIAEAERQQQAEEDAWRTRLAAEGRQPTAATFARLVQLFEDPTRAWVAWHAEHGRTGEPFWQAKDRWTEERHGKGHRSAYTRAYLTATATLKAARGALAIAVGTAQGGEEGERLGRACRHRNSQDDLASWLMSGWKAPRAAAFTEQHSDEAEAVRVARLTVDGVEDYRHAEREAWEAERAKTNTHP</sequence>
<feature type="region of interest" description="Disordered" evidence="1">
    <location>
        <begin position="209"/>
        <end position="291"/>
    </location>
</feature>
<name>A0ABT6M2U5_9ACTN</name>
<accession>A0ABT6M2U5</accession>
<evidence type="ECO:0000313" key="2">
    <source>
        <dbReference type="EMBL" id="MDH6222843.1"/>
    </source>
</evidence>
<organism evidence="2 3">
    <name type="scientific">Streptomyces pseudovenezuelae</name>
    <dbReference type="NCBI Taxonomy" id="67350"/>
    <lineage>
        <taxon>Bacteria</taxon>
        <taxon>Bacillati</taxon>
        <taxon>Actinomycetota</taxon>
        <taxon>Actinomycetes</taxon>
        <taxon>Kitasatosporales</taxon>
        <taxon>Streptomycetaceae</taxon>
        <taxon>Streptomyces</taxon>
        <taxon>Streptomyces aurantiacus group</taxon>
    </lineage>
</organism>
<protein>
    <submittedName>
        <fullName evidence="2">Uncharacterized protein</fullName>
    </submittedName>
</protein>
<dbReference type="Proteomes" id="UP001160499">
    <property type="component" value="Unassembled WGS sequence"/>
</dbReference>
<evidence type="ECO:0000256" key="1">
    <source>
        <dbReference type="SAM" id="MobiDB-lite"/>
    </source>
</evidence>
<dbReference type="EMBL" id="JARXVH010000046">
    <property type="protein sequence ID" value="MDH6222843.1"/>
    <property type="molecule type" value="Genomic_DNA"/>
</dbReference>
<gene>
    <name evidence="2" type="ORF">M2283_010195</name>
</gene>
<feature type="compositionally biased region" description="Low complexity" evidence="1">
    <location>
        <begin position="219"/>
        <end position="240"/>
    </location>
</feature>
<comment type="caution">
    <text evidence="2">The sequence shown here is derived from an EMBL/GenBank/DDBJ whole genome shotgun (WGS) entry which is preliminary data.</text>
</comment>